<dbReference type="PRINTS" id="PR01438">
    <property type="entry name" value="UNVRSLSTRESS"/>
</dbReference>
<sequence length="285" mass="32081">MFTKVLIPFDFSDDSYYIVKCLEKIPRIREILLVHVTRSLYLVNSADRENPETDYARLRLEKVKETIEIPRSKIKIIVEEIAGGEISEAILRIADRECVSLIMMGRRGRGVIETLLLGSNAWDIIRYGKQDLLLIHPPETKDPHYSIQKYPCPDLLSRVMICTDFSEPPIENLLPDIYEVSSSVVLFNAVTTGDSDEEVQKEIESAKGALHTIEQHRKDHDITSVIRTGDAADEILTFSMQEDISLIAMKSTGKQGIVQSFIGGTTAAVARNAKKPLLILKRLNS</sequence>
<dbReference type="KEGG" id="mrtj:KHC33_12605"/>
<dbReference type="Gene3D" id="3.40.50.620">
    <property type="entry name" value="HUPs"/>
    <property type="match status" value="2"/>
</dbReference>
<dbReference type="InterPro" id="IPR014729">
    <property type="entry name" value="Rossmann-like_a/b/a_fold"/>
</dbReference>
<dbReference type="GeneID" id="65098039"/>
<protein>
    <submittedName>
        <fullName evidence="3">Universal stress protein</fullName>
    </submittedName>
</protein>
<proteinExistence type="inferred from homology"/>
<evidence type="ECO:0000256" key="1">
    <source>
        <dbReference type="ARBA" id="ARBA00008791"/>
    </source>
</evidence>
<dbReference type="InterPro" id="IPR006015">
    <property type="entry name" value="Universal_stress_UspA"/>
</dbReference>
<gene>
    <name evidence="3" type="ORF">KHC33_12605</name>
</gene>
<dbReference type="CDD" id="cd00293">
    <property type="entry name" value="USP-like"/>
    <property type="match status" value="2"/>
</dbReference>
<dbReference type="SUPFAM" id="SSF52402">
    <property type="entry name" value="Adenine nucleotide alpha hydrolases-like"/>
    <property type="match status" value="2"/>
</dbReference>
<evidence type="ECO:0000313" key="4">
    <source>
        <dbReference type="Proteomes" id="UP000680656"/>
    </source>
</evidence>
<dbReference type="InterPro" id="IPR006016">
    <property type="entry name" value="UspA"/>
</dbReference>
<keyword evidence="4" id="KW-1185">Reference proteome</keyword>
<feature type="domain" description="UspA" evidence="2">
    <location>
        <begin position="196"/>
        <end position="281"/>
    </location>
</feature>
<name>A0A8E7EGE4_9EURY</name>
<dbReference type="Proteomes" id="UP000680656">
    <property type="component" value="Chromosome"/>
</dbReference>
<feature type="domain" description="UspA" evidence="2">
    <location>
        <begin position="1"/>
        <end position="136"/>
    </location>
</feature>
<accession>A0A8E7EGE4</accession>
<dbReference type="PANTHER" id="PTHR46268:SF26">
    <property type="entry name" value="UNIVERSAL STRESS PROTEIN MJ0577"/>
    <property type="match status" value="1"/>
</dbReference>
<organism evidence="3 4">
    <name type="scientific">Methanospirillum purgamenti</name>
    <dbReference type="NCBI Taxonomy" id="2834276"/>
    <lineage>
        <taxon>Archaea</taxon>
        <taxon>Methanobacteriati</taxon>
        <taxon>Methanobacteriota</taxon>
        <taxon>Stenosarchaea group</taxon>
        <taxon>Methanomicrobia</taxon>
        <taxon>Methanomicrobiales</taxon>
        <taxon>Methanospirillaceae</taxon>
        <taxon>Methanospirillum</taxon>
    </lineage>
</organism>
<comment type="similarity">
    <text evidence="1">Belongs to the universal stress protein A family.</text>
</comment>
<evidence type="ECO:0000259" key="2">
    <source>
        <dbReference type="Pfam" id="PF00582"/>
    </source>
</evidence>
<dbReference type="RefSeq" id="WP_214418985.1">
    <property type="nucleotide sequence ID" value="NZ_CP075546.1"/>
</dbReference>
<dbReference type="AlphaFoldDB" id="A0A8E7EGE4"/>
<reference evidence="3 4" key="1">
    <citation type="submission" date="2021-05" db="EMBL/GenBank/DDBJ databases">
        <title>A novel Methanospirillum isolate from a pyrite-forming mixed culture.</title>
        <authorList>
            <person name="Bunk B."/>
            <person name="Sproer C."/>
            <person name="Spring S."/>
            <person name="Pester M."/>
        </authorList>
    </citation>
    <scope>NUCLEOTIDE SEQUENCE [LARGE SCALE GENOMIC DNA]</scope>
    <source>
        <strain evidence="3 4">J.3.6.1-F.2.7.3</strain>
    </source>
</reference>
<dbReference type="Pfam" id="PF00582">
    <property type="entry name" value="Usp"/>
    <property type="match status" value="2"/>
</dbReference>
<evidence type="ECO:0000313" key="3">
    <source>
        <dbReference type="EMBL" id="QVV88168.1"/>
    </source>
</evidence>
<dbReference type="EMBL" id="CP075546">
    <property type="protein sequence ID" value="QVV88168.1"/>
    <property type="molecule type" value="Genomic_DNA"/>
</dbReference>
<dbReference type="PANTHER" id="PTHR46268">
    <property type="entry name" value="STRESS RESPONSE PROTEIN NHAX"/>
    <property type="match status" value="1"/>
</dbReference>